<dbReference type="Pfam" id="PF14379">
    <property type="entry name" value="Myb_CC_LHEQLE"/>
    <property type="match status" value="1"/>
</dbReference>
<name>A0A8J5FXH1_ZINOF</name>
<dbReference type="AlphaFoldDB" id="A0A8J5FXH1"/>
<evidence type="ECO:0000259" key="5">
    <source>
        <dbReference type="Pfam" id="PF00249"/>
    </source>
</evidence>
<protein>
    <recommendedName>
        <fullName evidence="9">HTH myb-type domain-containing protein</fullName>
    </recommendedName>
</protein>
<evidence type="ECO:0000256" key="4">
    <source>
        <dbReference type="SAM" id="MobiDB-lite"/>
    </source>
</evidence>
<feature type="compositionally biased region" description="Basic and acidic residues" evidence="4">
    <location>
        <begin position="294"/>
        <end position="312"/>
    </location>
</feature>
<feature type="domain" description="Myb-like" evidence="5">
    <location>
        <begin position="48"/>
        <end position="99"/>
    </location>
</feature>
<organism evidence="7 8">
    <name type="scientific">Zingiber officinale</name>
    <name type="common">Ginger</name>
    <name type="synonym">Amomum zingiber</name>
    <dbReference type="NCBI Taxonomy" id="94328"/>
    <lineage>
        <taxon>Eukaryota</taxon>
        <taxon>Viridiplantae</taxon>
        <taxon>Streptophyta</taxon>
        <taxon>Embryophyta</taxon>
        <taxon>Tracheophyta</taxon>
        <taxon>Spermatophyta</taxon>
        <taxon>Magnoliopsida</taxon>
        <taxon>Liliopsida</taxon>
        <taxon>Zingiberales</taxon>
        <taxon>Zingiberaceae</taxon>
        <taxon>Zingiber</taxon>
    </lineage>
</organism>
<feature type="compositionally biased region" description="Basic and acidic residues" evidence="4">
    <location>
        <begin position="342"/>
        <end position="352"/>
    </location>
</feature>
<dbReference type="EMBL" id="JACMSC010000013">
    <property type="protein sequence ID" value="KAG6493987.1"/>
    <property type="molecule type" value="Genomic_DNA"/>
</dbReference>
<dbReference type="InterPro" id="IPR046955">
    <property type="entry name" value="PHR1-like"/>
</dbReference>
<evidence type="ECO:0000259" key="6">
    <source>
        <dbReference type="Pfam" id="PF14379"/>
    </source>
</evidence>
<keyword evidence="2" id="KW-0804">Transcription</keyword>
<dbReference type="PANTHER" id="PTHR31499">
    <property type="entry name" value="MYB FAMILY TRANSCRIPTION FACTOR PHL11"/>
    <property type="match status" value="1"/>
</dbReference>
<dbReference type="GO" id="GO:0003677">
    <property type="term" value="F:DNA binding"/>
    <property type="evidence" value="ECO:0007669"/>
    <property type="project" value="InterPro"/>
</dbReference>
<evidence type="ECO:0000256" key="1">
    <source>
        <dbReference type="ARBA" id="ARBA00023015"/>
    </source>
</evidence>
<comment type="caution">
    <text evidence="7">The sequence shown here is derived from an EMBL/GenBank/DDBJ whole genome shotgun (WGS) entry which is preliminary data.</text>
</comment>
<dbReference type="Pfam" id="PF00249">
    <property type="entry name" value="Myb_DNA-binding"/>
    <property type="match status" value="1"/>
</dbReference>
<dbReference type="InterPro" id="IPR006447">
    <property type="entry name" value="Myb_dom_plants"/>
</dbReference>
<dbReference type="GO" id="GO:0003700">
    <property type="term" value="F:DNA-binding transcription factor activity"/>
    <property type="evidence" value="ECO:0007669"/>
    <property type="project" value="InterPro"/>
</dbReference>
<sequence>MYQHQPHQGNNSLLSSVTAFSPERHLFLQRGSASEDSGLVLSTDVKPRLKWNAELHKRFIEAVNQLGGADKATPKTIMRVMGIPGLTLYHLKSHLQKYRLGKNTQIINESNKNVIGSALVQERAPENNESLMNIATPSNKSMQIDEALKMQIEVQRQLHEQVEVQRHLQLRIEAQGKYLQSVLEKAQETITNRNLSDLASTVSNGYFSNSVRVGPSLASSDGLQKEKEALATRMALRPYHQDFPLSSWYSDLNEHEQKKPFTASMLRDSDIAQSSARPRCKDEAEVEKEESDEEKFLEHPKSKRPTLDKGSKKQLEEFGLPCLKTELELNIHHGSEGSSSCKELDLNDFRWS</sequence>
<dbReference type="FunFam" id="1.10.10.60:FF:000002">
    <property type="entry name" value="Myb family transcription factor"/>
    <property type="match status" value="1"/>
</dbReference>
<keyword evidence="3" id="KW-0539">Nucleus</keyword>
<dbReference type="Proteomes" id="UP000734854">
    <property type="component" value="Unassembled WGS sequence"/>
</dbReference>
<dbReference type="PANTHER" id="PTHR31499:SF2">
    <property type="entry name" value="MYB-RELATED PROTEIN 2"/>
    <property type="match status" value="1"/>
</dbReference>
<evidence type="ECO:0000256" key="2">
    <source>
        <dbReference type="ARBA" id="ARBA00023163"/>
    </source>
</evidence>
<keyword evidence="1" id="KW-0805">Transcription regulation</keyword>
<evidence type="ECO:0000313" key="7">
    <source>
        <dbReference type="EMBL" id="KAG6493987.1"/>
    </source>
</evidence>
<reference evidence="7 8" key="1">
    <citation type="submission" date="2020-08" db="EMBL/GenBank/DDBJ databases">
        <title>Plant Genome Project.</title>
        <authorList>
            <person name="Zhang R.-G."/>
        </authorList>
    </citation>
    <scope>NUCLEOTIDE SEQUENCE [LARGE SCALE GENOMIC DNA]</scope>
    <source>
        <tissue evidence="7">Rhizome</tissue>
    </source>
</reference>
<accession>A0A8J5FXH1</accession>
<feature type="domain" description="MYB-CC type transcription factor LHEQLE-containing" evidence="6">
    <location>
        <begin position="142"/>
        <end position="189"/>
    </location>
</feature>
<dbReference type="InterPro" id="IPR025756">
    <property type="entry name" value="Myb_CC_LHEQLE"/>
</dbReference>
<evidence type="ECO:0000256" key="3">
    <source>
        <dbReference type="ARBA" id="ARBA00023242"/>
    </source>
</evidence>
<keyword evidence="8" id="KW-1185">Reference proteome</keyword>
<dbReference type="NCBIfam" id="TIGR01557">
    <property type="entry name" value="myb_SHAQKYF"/>
    <property type="match status" value="1"/>
</dbReference>
<evidence type="ECO:0008006" key="9">
    <source>
        <dbReference type="Google" id="ProtNLM"/>
    </source>
</evidence>
<gene>
    <name evidence="7" type="ORF">ZIOFF_049000</name>
</gene>
<proteinExistence type="predicted"/>
<evidence type="ECO:0000313" key="8">
    <source>
        <dbReference type="Proteomes" id="UP000734854"/>
    </source>
</evidence>
<feature type="compositionally biased region" description="Acidic residues" evidence="4">
    <location>
        <begin position="284"/>
        <end position="293"/>
    </location>
</feature>
<feature type="region of interest" description="Disordered" evidence="4">
    <location>
        <begin position="333"/>
        <end position="352"/>
    </location>
</feature>
<feature type="region of interest" description="Disordered" evidence="4">
    <location>
        <begin position="259"/>
        <end position="312"/>
    </location>
</feature>
<dbReference type="InterPro" id="IPR001005">
    <property type="entry name" value="SANT/Myb"/>
</dbReference>